<keyword evidence="1 3" id="KW-0808">Transferase</keyword>
<keyword evidence="4" id="KW-1185">Reference proteome</keyword>
<evidence type="ECO:0000313" key="3">
    <source>
        <dbReference type="EMBL" id="MBB4619693.1"/>
    </source>
</evidence>
<dbReference type="Gene3D" id="3.90.470.20">
    <property type="entry name" value="4'-phosphopantetheinyl transferase domain"/>
    <property type="match status" value="1"/>
</dbReference>
<evidence type="ECO:0000313" key="4">
    <source>
        <dbReference type="Proteomes" id="UP000574769"/>
    </source>
</evidence>
<evidence type="ECO:0000256" key="1">
    <source>
        <dbReference type="ARBA" id="ARBA00022679"/>
    </source>
</evidence>
<feature type="domain" description="4'-phosphopantetheinyl transferase" evidence="2">
    <location>
        <begin position="106"/>
        <end position="174"/>
    </location>
</feature>
<comment type="caution">
    <text evidence="3">The sequence shown here is derived from an EMBL/GenBank/DDBJ whole genome shotgun (WGS) entry which is preliminary data.</text>
</comment>
<protein>
    <submittedName>
        <fullName evidence="3">4'-phosphopantetheinyl transferase</fullName>
        <ecNumber evidence="3">2.7.8.-</ecNumber>
    </submittedName>
</protein>
<dbReference type="SUPFAM" id="SSF56214">
    <property type="entry name" value="4'-phosphopantetheinyl transferase"/>
    <property type="match status" value="1"/>
</dbReference>
<dbReference type="Pfam" id="PF01648">
    <property type="entry name" value="ACPS"/>
    <property type="match status" value="1"/>
</dbReference>
<sequence>MSPIWHDGPLAALDWDGAAPVAWRIADPGRGRRQPLVAALLGRLSGDAADAIRLARDAAGAPFVAHPPGWHVSLAGRGDCCLIGAARCRIAVDRELVDGQPPLWDMLTAGETRDLRHLPVADQPRAWLRRWTIKEAHAKLVGTPRRLAPETIDTRLIDRVRATANCKGRSDCWTRDSGDAIETLAVWSAA</sequence>
<dbReference type="RefSeq" id="WP_184116937.1">
    <property type="nucleotide sequence ID" value="NZ_JACHNY010000013.1"/>
</dbReference>
<dbReference type="GO" id="GO:0008897">
    <property type="term" value="F:holo-[acyl-carrier-protein] synthase activity"/>
    <property type="evidence" value="ECO:0007669"/>
    <property type="project" value="InterPro"/>
</dbReference>
<organism evidence="3 4">
    <name type="scientific">Sphingomonas abaci</name>
    <dbReference type="NCBI Taxonomy" id="237611"/>
    <lineage>
        <taxon>Bacteria</taxon>
        <taxon>Pseudomonadati</taxon>
        <taxon>Pseudomonadota</taxon>
        <taxon>Alphaproteobacteria</taxon>
        <taxon>Sphingomonadales</taxon>
        <taxon>Sphingomonadaceae</taxon>
        <taxon>Sphingomonas</taxon>
    </lineage>
</organism>
<dbReference type="GO" id="GO:0000287">
    <property type="term" value="F:magnesium ion binding"/>
    <property type="evidence" value="ECO:0007669"/>
    <property type="project" value="InterPro"/>
</dbReference>
<name>A0A7W7AMA0_9SPHN</name>
<proteinExistence type="predicted"/>
<dbReference type="AlphaFoldDB" id="A0A7W7AMA0"/>
<dbReference type="EC" id="2.7.8.-" evidence="3"/>
<accession>A0A7W7AMA0</accession>
<reference evidence="3 4" key="1">
    <citation type="submission" date="2020-08" db="EMBL/GenBank/DDBJ databases">
        <title>Genomic Encyclopedia of Type Strains, Phase IV (KMG-IV): sequencing the most valuable type-strain genomes for metagenomic binning, comparative biology and taxonomic classification.</title>
        <authorList>
            <person name="Goeker M."/>
        </authorList>
    </citation>
    <scope>NUCLEOTIDE SEQUENCE [LARGE SCALE GENOMIC DNA]</scope>
    <source>
        <strain evidence="3 4">DSM 15867</strain>
    </source>
</reference>
<dbReference type="InterPro" id="IPR008278">
    <property type="entry name" value="4-PPantetheinyl_Trfase_dom"/>
</dbReference>
<dbReference type="Proteomes" id="UP000574769">
    <property type="component" value="Unassembled WGS sequence"/>
</dbReference>
<evidence type="ECO:0000259" key="2">
    <source>
        <dbReference type="Pfam" id="PF01648"/>
    </source>
</evidence>
<gene>
    <name evidence="3" type="ORF">GGQ96_003852</name>
</gene>
<dbReference type="EMBL" id="JACHNY010000013">
    <property type="protein sequence ID" value="MBB4619693.1"/>
    <property type="molecule type" value="Genomic_DNA"/>
</dbReference>
<dbReference type="InterPro" id="IPR037143">
    <property type="entry name" value="4-PPantetheinyl_Trfase_dom_sf"/>
</dbReference>